<reference evidence="1" key="1">
    <citation type="journal article" date="2020" name="Nature">
        <title>Giant virus diversity and host interactions through global metagenomics.</title>
        <authorList>
            <person name="Schulz F."/>
            <person name="Roux S."/>
            <person name="Paez-Espino D."/>
            <person name="Jungbluth S."/>
            <person name="Walsh D.A."/>
            <person name="Denef V.J."/>
            <person name="McMahon K.D."/>
            <person name="Konstantinidis K.T."/>
            <person name="Eloe-Fadrosh E.A."/>
            <person name="Kyrpides N.C."/>
            <person name="Woyke T."/>
        </authorList>
    </citation>
    <scope>NUCLEOTIDE SEQUENCE</scope>
    <source>
        <strain evidence="1">GVMAG-M-3300023174-30</strain>
    </source>
</reference>
<evidence type="ECO:0000313" key="1">
    <source>
        <dbReference type="EMBL" id="QHT17579.1"/>
    </source>
</evidence>
<name>A0A6C0DNW8_9ZZZZ</name>
<accession>A0A6C0DNW8</accession>
<organism evidence="1">
    <name type="scientific">viral metagenome</name>
    <dbReference type="NCBI Taxonomy" id="1070528"/>
    <lineage>
        <taxon>unclassified sequences</taxon>
        <taxon>metagenomes</taxon>
        <taxon>organismal metagenomes</taxon>
    </lineage>
</organism>
<sequence length="88" mass="10708">MSSNKQILKNNIISICNNYNSYDLISLYRNLIKYNNRLRIYILDDEVYNSYMHELYNVIDEYAYNNENNHEEIKKEFIAVVNKIIDYL</sequence>
<dbReference type="EMBL" id="MN739643">
    <property type="protein sequence ID" value="QHT17579.1"/>
    <property type="molecule type" value="Genomic_DNA"/>
</dbReference>
<proteinExistence type="predicted"/>
<dbReference type="AlphaFoldDB" id="A0A6C0DNW8"/>
<protein>
    <submittedName>
        <fullName evidence="1">Uncharacterized protein</fullName>
    </submittedName>
</protein>